<keyword evidence="5 8" id="KW-0808">Transferase</keyword>
<evidence type="ECO:0000256" key="8">
    <source>
        <dbReference type="HAMAP-Rule" id="MF_00835"/>
    </source>
</evidence>
<keyword evidence="11" id="KW-1185">Reference proteome</keyword>
<dbReference type="GO" id="GO:0102130">
    <property type="term" value="F:malonyl-CoA methyltransferase activity"/>
    <property type="evidence" value="ECO:0007669"/>
    <property type="project" value="UniProtKB-EC"/>
</dbReference>
<dbReference type="InterPro" id="IPR029063">
    <property type="entry name" value="SAM-dependent_MTases_sf"/>
</dbReference>
<evidence type="ECO:0000256" key="2">
    <source>
        <dbReference type="ARBA" id="ARBA00004746"/>
    </source>
</evidence>
<dbReference type="HAMAP" id="MF_00835">
    <property type="entry name" value="BioC"/>
    <property type="match status" value="1"/>
</dbReference>
<proteinExistence type="inferred from homology"/>
<dbReference type="InterPro" id="IPR013216">
    <property type="entry name" value="Methyltransf_11"/>
</dbReference>
<dbReference type="GO" id="GO:0010340">
    <property type="term" value="F:carboxyl-O-methyltransferase activity"/>
    <property type="evidence" value="ECO:0007669"/>
    <property type="project" value="UniProtKB-UniRule"/>
</dbReference>
<keyword evidence="7 8" id="KW-0093">Biotin biosynthesis</keyword>
<keyword evidence="4 8" id="KW-0489">Methyltransferase</keyword>
<evidence type="ECO:0000313" key="10">
    <source>
        <dbReference type="EMBL" id="ACD95380.1"/>
    </source>
</evidence>
<sequence length="271" mass="30052">MARIDRQRVQSSFHRGAGAYDQHTPVQQRVLQHLIQLIGQYPFAPNATVLDIGCGTGRLLELLGHCFPGTALTGLDLAPNMLQQAAERLPATVRLVQGDAEQLPFGNSSFQMVLSSSTFQWLDTLQCCFEEVRRVLEPEGLFLFSLFGEGTLFELRESWCQALLNTGRAGETANNGTHRFHDSEQVRHAMELAGFRDISVWSGLEQIWYPDVPHLLQAIKRIGAGTARPPSGGGLGWRRVLHEMAAVYCERFGTPDGVPVSYTVIYATGKR</sequence>
<dbReference type="CDD" id="cd02440">
    <property type="entry name" value="AdoMet_MTases"/>
    <property type="match status" value="1"/>
</dbReference>
<dbReference type="GO" id="GO:0009102">
    <property type="term" value="P:biotin biosynthetic process"/>
    <property type="evidence" value="ECO:0007669"/>
    <property type="project" value="UniProtKB-UniRule"/>
</dbReference>
<reference evidence="10 11" key="1">
    <citation type="submission" date="2008-05" db="EMBL/GenBank/DDBJ databases">
        <title>Complete sequence of chromosome of Geobacter lovleyi SZ.</title>
        <authorList>
            <consortium name="US DOE Joint Genome Institute"/>
            <person name="Lucas S."/>
            <person name="Copeland A."/>
            <person name="Lapidus A."/>
            <person name="Glavina del Rio T."/>
            <person name="Dalin E."/>
            <person name="Tice H."/>
            <person name="Bruce D."/>
            <person name="Goodwin L."/>
            <person name="Pitluck S."/>
            <person name="Chertkov O."/>
            <person name="Meincke L."/>
            <person name="Brettin T."/>
            <person name="Detter J.C."/>
            <person name="Han C."/>
            <person name="Tapia R."/>
            <person name="Kuske C.R."/>
            <person name="Schmutz J."/>
            <person name="Larimer F."/>
            <person name="Land M."/>
            <person name="Hauser L."/>
            <person name="Kyrpides N."/>
            <person name="Mikhailova N."/>
            <person name="Sung Y."/>
            <person name="Fletcher K.E."/>
            <person name="Ritalahti K.M."/>
            <person name="Loeffler F.E."/>
            <person name="Richardson P."/>
        </authorList>
    </citation>
    <scope>NUCLEOTIDE SEQUENCE [LARGE SCALE GENOMIC DNA]</scope>
    <source>
        <strain evidence="11">ATCC BAA-1151 / DSM 17278 / SZ</strain>
    </source>
</reference>
<evidence type="ECO:0000256" key="5">
    <source>
        <dbReference type="ARBA" id="ARBA00022679"/>
    </source>
</evidence>
<gene>
    <name evidence="8" type="primary">bioC</name>
    <name evidence="10" type="ordered locus">Glov_1664</name>
</gene>
<comment type="similarity">
    <text evidence="8">Belongs to the methyltransferase superfamily.</text>
</comment>
<organism evidence="10 11">
    <name type="scientific">Trichlorobacter lovleyi (strain ATCC BAA-1151 / DSM 17278 / SZ)</name>
    <name type="common">Geobacter lovleyi</name>
    <dbReference type="NCBI Taxonomy" id="398767"/>
    <lineage>
        <taxon>Bacteria</taxon>
        <taxon>Pseudomonadati</taxon>
        <taxon>Thermodesulfobacteriota</taxon>
        <taxon>Desulfuromonadia</taxon>
        <taxon>Geobacterales</taxon>
        <taxon>Geobacteraceae</taxon>
        <taxon>Trichlorobacter</taxon>
    </lineage>
</organism>
<evidence type="ECO:0000256" key="6">
    <source>
        <dbReference type="ARBA" id="ARBA00022691"/>
    </source>
</evidence>
<dbReference type="UniPathway" id="UPA00078"/>
<dbReference type="InterPro" id="IPR050602">
    <property type="entry name" value="Malonyl-ACP_OMT"/>
</dbReference>
<dbReference type="HOGENOM" id="CLU_046586_2_2_7"/>
<dbReference type="SUPFAM" id="SSF53335">
    <property type="entry name" value="S-adenosyl-L-methionine-dependent methyltransferases"/>
    <property type="match status" value="1"/>
</dbReference>
<dbReference type="Pfam" id="PF08241">
    <property type="entry name" value="Methyltransf_11"/>
    <property type="match status" value="1"/>
</dbReference>
<dbReference type="Proteomes" id="UP000002420">
    <property type="component" value="Chromosome"/>
</dbReference>
<dbReference type="Gene3D" id="3.40.50.150">
    <property type="entry name" value="Vaccinia Virus protein VP39"/>
    <property type="match status" value="1"/>
</dbReference>
<dbReference type="PANTHER" id="PTHR13090:SF1">
    <property type="entry name" value="ARGININE-HYDROXYLASE NDUFAF5, MITOCHONDRIAL"/>
    <property type="match status" value="1"/>
</dbReference>
<dbReference type="GO" id="GO:0032259">
    <property type="term" value="P:methylation"/>
    <property type="evidence" value="ECO:0007669"/>
    <property type="project" value="UniProtKB-KW"/>
</dbReference>
<dbReference type="KEGG" id="glo:Glov_1664"/>
<evidence type="ECO:0000256" key="7">
    <source>
        <dbReference type="ARBA" id="ARBA00022756"/>
    </source>
</evidence>
<dbReference type="STRING" id="398767.Glov_1664"/>
<dbReference type="AlphaFoldDB" id="B3EAE2"/>
<evidence type="ECO:0000256" key="4">
    <source>
        <dbReference type="ARBA" id="ARBA00022603"/>
    </source>
</evidence>
<dbReference type="RefSeq" id="WP_012469722.1">
    <property type="nucleotide sequence ID" value="NC_010814.1"/>
</dbReference>
<comment type="function">
    <text evidence="8">Converts the free carboxyl group of a malonyl-thioester to its methyl ester by transfer of a methyl group from S-adenosyl-L-methionine (SAM). It allows to synthesize pimeloyl-ACP via the fatty acid synthetic pathway.</text>
</comment>
<evidence type="ECO:0000259" key="9">
    <source>
        <dbReference type="Pfam" id="PF08241"/>
    </source>
</evidence>
<evidence type="ECO:0000313" key="11">
    <source>
        <dbReference type="Proteomes" id="UP000002420"/>
    </source>
</evidence>
<dbReference type="EMBL" id="CP001089">
    <property type="protein sequence ID" value="ACD95380.1"/>
    <property type="molecule type" value="Genomic_DNA"/>
</dbReference>
<evidence type="ECO:0000256" key="1">
    <source>
        <dbReference type="ARBA" id="ARBA00000852"/>
    </source>
</evidence>
<comment type="catalytic activity">
    <reaction evidence="1 8">
        <text>malonyl-[ACP] + S-adenosyl-L-methionine = malonyl-[ACP] methyl ester + S-adenosyl-L-homocysteine</text>
        <dbReference type="Rhea" id="RHEA:17105"/>
        <dbReference type="Rhea" id="RHEA-COMP:9623"/>
        <dbReference type="Rhea" id="RHEA-COMP:9954"/>
        <dbReference type="ChEBI" id="CHEBI:57856"/>
        <dbReference type="ChEBI" id="CHEBI:59789"/>
        <dbReference type="ChEBI" id="CHEBI:78449"/>
        <dbReference type="ChEBI" id="CHEBI:78845"/>
        <dbReference type="EC" id="2.1.1.197"/>
    </reaction>
</comment>
<evidence type="ECO:0000256" key="3">
    <source>
        <dbReference type="ARBA" id="ARBA00012327"/>
    </source>
</evidence>
<dbReference type="EC" id="2.1.1.197" evidence="3 8"/>
<dbReference type="InterPro" id="IPR011814">
    <property type="entry name" value="BioC"/>
</dbReference>
<name>B3EAE2_TRIL1</name>
<protein>
    <recommendedName>
        <fullName evidence="3 8">Malonyl-[acyl-carrier protein] O-methyltransferase</fullName>
        <shortName evidence="8">Malonyl-ACP O-methyltransferase</shortName>
        <ecNumber evidence="3 8">2.1.1.197</ecNumber>
    </recommendedName>
    <alternativeName>
        <fullName evidence="8">Biotin synthesis protein BioC</fullName>
    </alternativeName>
</protein>
<accession>B3EAE2</accession>
<comment type="pathway">
    <text evidence="2 8">Cofactor biosynthesis; biotin biosynthesis.</text>
</comment>
<dbReference type="eggNOG" id="COG2226">
    <property type="taxonomic scope" value="Bacteria"/>
</dbReference>
<dbReference type="GO" id="GO:0008757">
    <property type="term" value="F:S-adenosylmethionine-dependent methyltransferase activity"/>
    <property type="evidence" value="ECO:0007669"/>
    <property type="project" value="InterPro"/>
</dbReference>
<dbReference type="PANTHER" id="PTHR13090">
    <property type="entry name" value="ARGININE-HYDROXYLASE NDUFAF5, MITOCHONDRIAL"/>
    <property type="match status" value="1"/>
</dbReference>
<keyword evidence="6 8" id="KW-0949">S-adenosyl-L-methionine</keyword>
<feature type="domain" description="Methyltransferase type 11" evidence="9">
    <location>
        <begin position="50"/>
        <end position="144"/>
    </location>
</feature>